<proteinExistence type="predicted"/>
<dbReference type="PANTHER" id="PTHR42899:SF1">
    <property type="entry name" value="SPERMATOGENESIS-ASSOCIATED PROTEIN 20"/>
    <property type="match status" value="1"/>
</dbReference>
<dbReference type="PIRSF" id="PIRSF006402">
    <property type="entry name" value="UCP006402_thioredoxin"/>
    <property type="match status" value="1"/>
</dbReference>
<feature type="domain" description="Spermatogenesis-associated protein 20-like TRX" evidence="1">
    <location>
        <begin position="5"/>
        <end position="165"/>
    </location>
</feature>
<dbReference type="Gene3D" id="3.40.30.10">
    <property type="entry name" value="Glutaredoxin"/>
    <property type="match status" value="1"/>
</dbReference>
<accession>A0ABV8V6T2</accession>
<evidence type="ECO:0000313" key="2">
    <source>
        <dbReference type="EMBL" id="MFC4362965.1"/>
    </source>
</evidence>
<dbReference type="SUPFAM" id="SSF48208">
    <property type="entry name" value="Six-hairpin glycosidases"/>
    <property type="match status" value="1"/>
</dbReference>
<dbReference type="InterPro" id="IPR008928">
    <property type="entry name" value="6-hairpin_glycosidase_sf"/>
</dbReference>
<dbReference type="Proteomes" id="UP001595840">
    <property type="component" value="Unassembled WGS sequence"/>
</dbReference>
<keyword evidence="3" id="KW-1185">Reference proteome</keyword>
<protein>
    <submittedName>
        <fullName evidence="2">Thioredoxin domain-containing protein</fullName>
    </submittedName>
</protein>
<dbReference type="InterPro" id="IPR004879">
    <property type="entry name" value="Ssp411-like_TRX"/>
</dbReference>
<reference evidence="3" key="1">
    <citation type="journal article" date="2019" name="Int. J. Syst. Evol. Microbiol.">
        <title>The Global Catalogue of Microorganisms (GCM) 10K type strain sequencing project: providing services to taxonomists for standard genome sequencing and annotation.</title>
        <authorList>
            <consortium name="The Broad Institute Genomics Platform"/>
            <consortium name="The Broad Institute Genome Sequencing Center for Infectious Disease"/>
            <person name="Wu L."/>
            <person name="Ma J."/>
        </authorList>
    </citation>
    <scope>NUCLEOTIDE SEQUENCE [LARGE SCALE GENOMIC DNA]</scope>
    <source>
        <strain evidence="3">CECT 8570</strain>
    </source>
</reference>
<comment type="caution">
    <text evidence="2">The sequence shown here is derived from an EMBL/GenBank/DDBJ whole genome shotgun (WGS) entry which is preliminary data.</text>
</comment>
<dbReference type="SUPFAM" id="SSF52833">
    <property type="entry name" value="Thioredoxin-like"/>
    <property type="match status" value="1"/>
</dbReference>
<evidence type="ECO:0000313" key="3">
    <source>
        <dbReference type="Proteomes" id="UP001595840"/>
    </source>
</evidence>
<organism evidence="2 3">
    <name type="scientific">Simiduia curdlanivorans</name>
    <dbReference type="NCBI Taxonomy" id="1492769"/>
    <lineage>
        <taxon>Bacteria</taxon>
        <taxon>Pseudomonadati</taxon>
        <taxon>Pseudomonadota</taxon>
        <taxon>Gammaproteobacteria</taxon>
        <taxon>Cellvibrionales</taxon>
        <taxon>Cellvibrionaceae</taxon>
        <taxon>Simiduia</taxon>
    </lineage>
</organism>
<sequence length="690" mass="77734">MTLRNQLSGRENRYLLQHAGDPVAWQLWSPEALALARAQDKPIFLSIGYSACNSCQVMQSESFSDPSIAAHMNDHFINIKVDKEERPDLDDIFQTAHQLLNGQTGGWPLSVFLCPKTLLPFVVGTYFPREPSDGRIPFGDLLIRVVDFYRGQPKDFLNLREQMGKSFKALNELPDADDAEYADLYLLHEASVRLLAQADKEHGGFLGAPKFTLPFSLWRLLEAVSENTELVGDASAHLTLSLDRIGGSAIHDSIEGGFFRYAIDAAWRQPQFEKMLFDNAALLGLYSAASTILKQPMYAYVARKTQQWLDRCLAVDQGFGASLDARTGGGDGTSYYFTKAEIKAQLSGAEYAFFNVLYGLERQTEAPFLLHCVKSPAAAAERLGMDLQAAEALFESACESLRLCRAKKPQPARDDKVIGSWNSLLAKSLAQMARYLNDPEANAAAQQLIDKLVDQLWYNKRLFSLAYKNGDRLPAFLDDYAFLLLALLDMLRVEWRDSDYRIARYLAEGLLTHFYDQVQGGFYFTAHDQEELPYRPKPYADTMTPSGNGAAALALFRFGYLTAEPRYVAAAQHTIKHVMPLLRRQPEAHYTLLQAMRESLLPKPVVLLLGEQLMADWQQKLLLRYQDQIYCYRVPTESELHPLEVMVMEENTALICRADQADEEAHETYEALVLALDQVLSPELALEKFA</sequence>
<dbReference type="EMBL" id="JBHSCX010000014">
    <property type="protein sequence ID" value="MFC4362965.1"/>
    <property type="molecule type" value="Genomic_DNA"/>
</dbReference>
<name>A0ABV8V6T2_9GAMM</name>
<dbReference type="PANTHER" id="PTHR42899">
    <property type="entry name" value="SPERMATOGENESIS-ASSOCIATED PROTEIN 20"/>
    <property type="match status" value="1"/>
</dbReference>
<dbReference type="CDD" id="cd02955">
    <property type="entry name" value="SSP411"/>
    <property type="match status" value="1"/>
</dbReference>
<dbReference type="InterPro" id="IPR036249">
    <property type="entry name" value="Thioredoxin-like_sf"/>
</dbReference>
<gene>
    <name evidence="2" type="ORF">ACFOX3_11680</name>
</gene>
<dbReference type="InterPro" id="IPR024705">
    <property type="entry name" value="Ssp411"/>
</dbReference>
<dbReference type="Pfam" id="PF03190">
    <property type="entry name" value="Thioredox_DsbH"/>
    <property type="match status" value="1"/>
</dbReference>
<dbReference type="RefSeq" id="WP_290265369.1">
    <property type="nucleotide sequence ID" value="NZ_JAUFQG010000006.1"/>
</dbReference>
<evidence type="ECO:0000259" key="1">
    <source>
        <dbReference type="Pfam" id="PF03190"/>
    </source>
</evidence>